<evidence type="ECO:0000313" key="2">
    <source>
        <dbReference type="EMBL" id="HIZ79495.1"/>
    </source>
</evidence>
<feature type="signal peptide" evidence="1">
    <location>
        <begin position="1"/>
        <end position="25"/>
    </location>
</feature>
<reference evidence="2" key="1">
    <citation type="journal article" date="2021" name="PeerJ">
        <title>Extensive microbial diversity within the chicken gut microbiome revealed by metagenomics and culture.</title>
        <authorList>
            <person name="Gilroy R."/>
            <person name="Ravi A."/>
            <person name="Getino M."/>
            <person name="Pursley I."/>
            <person name="Horton D.L."/>
            <person name="Alikhan N.F."/>
            <person name="Baker D."/>
            <person name="Gharbi K."/>
            <person name="Hall N."/>
            <person name="Watson M."/>
            <person name="Adriaenssens E.M."/>
            <person name="Foster-Nyarko E."/>
            <person name="Jarju S."/>
            <person name="Secka A."/>
            <person name="Antonio M."/>
            <person name="Oren A."/>
            <person name="Chaudhuri R.R."/>
            <person name="La Ragione R."/>
            <person name="Hildebrand F."/>
            <person name="Pallen M.J."/>
        </authorList>
    </citation>
    <scope>NUCLEOTIDE SEQUENCE</scope>
    <source>
        <strain evidence="2">ChiBcec1-1093</strain>
    </source>
</reference>
<dbReference type="Proteomes" id="UP000824101">
    <property type="component" value="Unassembled WGS sequence"/>
</dbReference>
<evidence type="ECO:0000313" key="3">
    <source>
        <dbReference type="Proteomes" id="UP000824101"/>
    </source>
</evidence>
<organism evidence="2 3">
    <name type="scientific">Candidatus Lachnoclostridium stercorigallinarum</name>
    <dbReference type="NCBI Taxonomy" id="2838634"/>
    <lineage>
        <taxon>Bacteria</taxon>
        <taxon>Bacillati</taxon>
        <taxon>Bacillota</taxon>
        <taxon>Clostridia</taxon>
        <taxon>Lachnospirales</taxon>
        <taxon>Lachnospiraceae</taxon>
    </lineage>
</organism>
<dbReference type="Gene3D" id="3.90.930.1">
    <property type="match status" value="1"/>
</dbReference>
<gene>
    <name evidence="2" type="ORF">IAA17_06880</name>
</gene>
<feature type="chain" id="PRO_5039050485" description="YD repeat-containing protein" evidence="1">
    <location>
        <begin position="26"/>
        <end position="487"/>
    </location>
</feature>
<dbReference type="EMBL" id="DXBC01000107">
    <property type="protein sequence ID" value="HIZ79495.1"/>
    <property type="molecule type" value="Genomic_DNA"/>
</dbReference>
<accession>A0A9D2GIG7</accession>
<evidence type="ECO:0008006" key="4">
    <source>
        <dbReference type="Google" id="ProtNLM"/>
    </source>
</evidence>
<comment type="caution">
    <text evidence="2">The sequence shown here is derived from an EMBL/GenBank/DDBJ whole genome shotgun (WGS) entry which is preliminary data.</text>
</comment>
<proteinExistence type="predicted"/>
<reference evidence="2" key="2">
    <citation type="submission" date="2021-04" db="EMBL/GenBank/DDBJ databases">
        <authorList>
            <person name="Gilroy R."/>
        </authorList>
    </citation>
    <scope>NUCLEOTIDE SEQUENCE</scope>
    <source>
        <strain evidence="2">ChiBcec1-1093</strain>
    </source>
</reference>
<name>A0A9D2GIG7_9FIRM</name>
<keyword evidence="1" id="KW-0732">Signal</keyword>
<evidence type="ECO:0000256" key="1">
    <source>
        <dbReference type="SAM" id="SignalP"/>
    </source>
</evidence>
<dbReference type="AlphaFoldDB" id="A0A9D2GIG7"/>
<protein>
    <recommendedName>
        <fullName evidence="4">YD repeat-containing protein</fullName>
    </recommendedName>
</protein>
<sequence>MKKCRKLAAAVLTLALAAPCLSPLAAEEPKVTRITTEYTDGTRDREEYGYDQHGNAVREYRIDSDGSTTEERSFYGEDGELEKKTISSYSSDTGIRTEETLWSEANGDGQISRSSATVTKPDGQQTVTELWLDGINPIKKVISSGSSRITEEYSYDEDGDQTRLTRTDEAGTLLYEQTTAYPDGQTVETTARDYLGTVLQSSLRMGEDYSIAMSEEIVRTDGTRREFSFSLPSIFSLLSLSLEETGEGGQAGMAEQTGFSGENGGILSGLLLRCSVTGGDGTEASFQISGTDEGDLLCSILTSGGLNLSARIGQDGTLTVQSAAPGGIIGSGFLAADESGQSSVIYTAYSDGTTGETRIESDGSTLSVTETRSSGISAVTQLKDLTGESENGGFSLETVSSSGRSVSLTTEELAECSRIHLTYSHGEVSQEILEKDEFFGTVYRYRVLYRDGRTEETTLLDETEGMFLLMEMLGHMADYSDASWYIQ</sequence>